<dbReference type="InParanoid" id="A0A251T019"/>
<dbReference type="EMBL" id="CM007901">
    <property type="protein sequence ID" value="OTG04304.1"/>
    <property type="molecule type" value="Genomic_DNA"/>
</dbReference>
<reference evidence="2" key="1">
    <citation type="journal article" date="2017" name="Nature">
        <title>The sunflower genome provides insights into oil metabolism, flowering and Asterid evolution.</title>
        <authorList>
            <person name="Badouin H."/>
            <person name="Gouzy J."/>
            <person name="Grassa C.J."/>
            <person name="Murat F."/>
            <person name="Staton S.E."/>
            <person name="Cottret L."/>
            <person name="Lelandais-Briere C."/>
            <person name="Owens G.L."/>
            <person name="Carrere S."/>
            <person name="Mayjonade B."/>
            <person name="Legrand L."/>
            <person name="Gill N."/>
            <person name="Kane N.C."/>
            <person name="Bowers J.E."/>
            <person name="Hubner S."/>
            <person name="Bellec A."/>
            <person name="Berard A."/>
            <person name="Berges H."/>
            <person name="Blanchet N."/>
            <person name="Boniface M.C."/>
            <person name="Brunel D."/>
            <person name="Catrice O."/>
            <person name="Chaidir N."/>
            <person name="Claudel C."/>
            <person name="Donnadieu C."/>
            <person name="Faraut T."/>
            <person name="Fievet G."/>
            <person name="Helmstetter N."/>
            <person name="King M."/>
            <person name="Knapp S.J."/>
            <person name="Lai Z."/>
            <person name="Le Paslier M.C."/>
            <person name="Lippi Y."/>
            <person name="Lorenzon L."/>
            <person name="Mandel J.R."/>
            <person name="Marage G."/>
            <person name="Marchand G."/>
            <person name="Marquand E."/>
            <person name="Bret-Mestries E."/>
            <person name="Morien E."/>
            <person name="Nambeesan S."/>
            <person name="Nguyen T."/>
            <person name="Pegot-Espagnet P."/>
            <person name="Pouilly N."/>
            <person name="Raftis F."/>
            <person name="Sallet E."/>
            <person name="Schiex T."/>
            <person name="Thomas J."/>
            <person name="Vandecasteele C."/>
            <person name="Vares D."/>
            <person name="Vear F."/>
            <person name="Vautrin S."/>
            <person name="Crespi M."/>
            <person name="Mangin B."/>
            <person name="Burke J.M."/>
            <person name="Salse J."/>
            <person name="Munos S."/>
            <person name="Vincourt P."/>
            <person name="Rieseberg L.H."/>
            <person name="Langlade N.B."/>
        </authorList>
    </citation>
    <scope>NUCLEOTIDE SEQUENCE [LARGE SCALE GENOMIC DNA]</scope>
    <source>
        <strain evidence="2">cv. SF193</strain>
    </source>
</reference>
<name>A0A251T019_HELAN</name>
<evidence type="ECO:0000313" key="1">
    <source>
        <dbReference type="EMBL" id="OTG04304.1"/>
    </source>
</evidence>
<gene>
    <name evidence="1" type="ORF">HannXRQ_Chr12g0360781</name>
</gene>
<accession>A0A251T019</accession>
<evidence type="ECO:0000313" key="2">
    <source>
        <dbReference type="Proteomes" id="UP000215914"/>
    </source>
</evidence>
<proteinExistence type="predicted"/>
<protein>
    <submittedName>
        <fullName evidence="1">Uncharacterized protein</fullName>
    </submittedName>
</protein>
<organism evidence="1 2">
    <name type="scientific">Helianthus annuus</name>
    <name type="common">Common sunflower</name>
    <dbReference type="NCBI Taxonomy" id="4232"/>
    <lineage>
        <taxon>Eukaryota</taxon>
        <taxon>Viridiplantae</taxon>
        <taxon>Streptophyta</taxon>
        <taxon>Embryophyta</taxon>
        <taxon>Tracheophyta</taxon>
        <taxon>Spermatophyta</taxon>
        <taxon>Magnoliopsida</taxon>
        <taxon>eudicotyledons</taxon>
        <taxon>Gunneridae</taxon>
        <taxon>Pentapetalae</taxon>
        <taxon>asterids</taxon>
        <taxon>campanulids</taxon>
        <taxon>Asterales</taxon>
        <taxon>Asteraceae</taxon>
        <taxon>Asteroideae</taxon>
        <taxon>Heliantheae alliance</taxon>
        <taxon>Heliantheae</taxon>
        <taxon>Helianthus</taxon>
    </lineage>
</organism>
<sequence>MVTSLLFNCLRDPDLIRVTHLSNSDSIYSLSHTHNVLHPHLPETLDPKILCSSFSFPLFNDNRRIQHRSLCIINLYVIILKIGAMDVRA</sequence>
<dbReference type="Proteomes" id="UP000215914">
    <property type="component" value="Chromosome 12"/>
</dbReference>
<dbReference type="AlphaFoldDB" id="A0A251T019"/>
<keyword evidence="2" id="KW-1185">Reference proteome</keyword>